<dbReference type="RefSeq" id="WP_007104566.1">
    <property type="nucleotide sequence ID" value="NZ_BAER01000044.1"/>
</dbReference>
<evidence type="ECO:0000256" key="7">
    <source>
        <dbReference type="ARBA" id="ARBA00023136"/>
    </source>
</evidence>
<dbReference type="InterPro" id="IPR022837">
    <property type="entry name" value="MsrQ-like"/>
</dbReference>
<evidence type="ECO:0000256" key="1">
    <source>
        <dbReference type="ARBA" id="ARBA00004141"/>
    </source>
</evidence>
<comment type="cofactor">
    <cofactor evidence="8">
        <name>heme b</name>
        <dbReference type="ChEBI" id="CHEBI:60344"/>
    </cofactor>
    <text evidence="8">Binds 1 heme b (iron(II)-protoporphyrin IX) group per subunit.</text>
</comment>
<feature type="domain" description="Ferric oxidoreductase" evidence="9">
    <location>
        <begin position="54"/>
        <end position="165"/>
    </location>
</feature>
<dbReference type="OrthoDB" id="9788328at2"/>
<keyword evidence="8" id="KW-0285">Flavoprotein</keyword>
<dbReference type="AlphaFoldDB" id="K6Z9G6"/>
<sequence length="215" mass="24464">MSVAYSFKLKPAHLPWLKLSIHLGALIPLVLTYYQAFSDQLGGDPVTALLHFTGLGAFKLLLLSLTITPLARTFKQGLLINVRRLLGLYSFAYAFAHLVSYVLFDLQLDWTLLLSEIIKRPYITVGFAAWLILFSLTLTSTKKAQRSLGRRWQTLHNFVYLAVSLVALHFLWSVKSGLAEPLIYMVMSAALLLYRRDKLQRLVTKRIKNGQKLKK</sequence>
<gene>
    <name evidence="10" type="primary">yedZ</name>
    <name evidence="8" type="synonym">msrQ</name>
    <name evidence="10" type="ORF">GPLA_1874</name>
</gene>
<comment type="function">
    <text evidence="8">Part of the MsrPQ system that repairs oxidized periplasmic proteins containing methionine sulfoxide residues (Met-O), using respiratory chain electrons. Thus protects these proteins from oxidative-stress damage caused by reactive species of oxygen and chlorine generated by the host defense mechanisms. MsrPQ is essential for the maintenance of envelope integrity under bleach stress, rescuing a wide series of structurally unrelated periplasmic proteins from methionine oxidation. MsrQ provides electrons for reduction to the reductase catalytic subunit MsrP, using the quinone pool of the respiratory chain.</text>
</comment>
<dbReference type="Proteomes" id="UP000006322">
    <property type="component" value="Unassembled WGS sequence"/>
</dbReference>
<comment type="cofactor">
    <cofactor evidence="8">
        <name>FMN</name>
        <dbReference type="ChEBI" id="CHEBI:58210"/>
    </cofactor>
    <text evidence="8">Binds 1 FMN per subunit.</text>
</comment>
<evidence type="ECO:0000256" key="8">
    <source>
        <dbReference type="HAMAP-Rule" id="MF_01207"/>
    </source>
</evidence>
<dbReference type="GO" id="GO:0016679">
    <property type="term" value="F:oxidoreductase activity, acting on diphenols and related substances as donors"/>
    <property type="evidence" value="ECO:0007669"/>
    <property type="project" value="TreeGrafter"/>
</dbReference>
<dbReference type="GO" id="GO:0009055">
    <property type="term" value="F:electron transfer activity"/>
    <property type="evidence" value="ECO:0007669"/>
    <property type="project" value="UniProtKB-UniRule"/>
</dbReference>
<dbReference type="InterPro" id="IPR013130">
    <property type="entry name" value="Fe3_Rdtase_TM_dom"/>
</dbReference>
<dbReference type="GO" id="GO:0010181">
    <property type="term" value="F:FMN binding"/>
    <property type="evidence" value="ECO:0007669"/>
    <property type="project" value="UniProtKB-UniRule"/>
</dbReference>
<comment type="similarity">
    <text evidence="8">Belongs to the MsrQ family.</text>
</comment>
<dbReference type="EMBL" id="BAER01000044">
    <property type="protein sequence ID" value="GAC32781.1"/>
    <property type="molecule type" value="Genomic_DNA"/>
</dbReference>
<evidence type="ECO:0000259" key="9">
    <source>
        <dbReference type="Pfam" id="PF01794"/>
    </source>
</evidence>
<keyword evidence="7 8" id="KW-0472">Membrane</keyword>
<keyword evidence="8" id="KW-0479">Metal-binding</keyword>
<feature type="transmembrane region" description="Helical" evidence="8">
    <location>
        <begin position="178"/>
        <end position="194"/>
    </location>
</feature>
<dbReference type="GO" id="GO:0046872">
    <property type="term" value="F:metal ion binding"/>
    <property type="evidence" value="ECO:0007669"/>
    <property type="project" value="UniProtKB-KW"/>
</dbReference>
<keyword evidence="8" id="KW-0288">FMN</keyword>
<feature type="transmembrane region" description="Helical" evidence="8">
    <location>
        <begin position="82"/>
        <end position="102"/>
    </location>
</feature>
<comment type="subcellular location">
    <subcellularLocation>
        <location evidence="8">Cell membrane</location>
        <topology evidence="8">Multi-pass membrane protein</topology>
    </subcellularLocation>
    <subcellularLocation>
        <location evidence="1">Membrane</location>
        <topology evidence="1">Multi-pass membrane protein</topology>
    </subcellularLocation>
</comment>
<dbReference type="HAMAP" id="MF_01207">
    <property type="entry name" value="MsrQ"/>
    <property type="match status" value="1"/>
</dbReference>
<feature type="transmembrane region" description="Helical" evidence="8">
    <location>
        <begin position="16"/>
        <end position="36"/>
    </location>
</feature>
<dbReference type="PANTHER" id="PTHR36964">
    <property type="entry name" value="PROTEIN-METHIONINE-SULFOXIDE REDUCTASE HEME-BINDING SUBUNIT MSRQ"/>
    <property type="match status" value="1"/>
</dbReference>
<name>K6Z9G6_9ALTE</name>
<dbReference type="NCBIfam" id="NF003831">
    <property type="entry name" value="PRK05419.1-2"/>
    <property type="match status" value="1"/>
</dbReference>
<accession>K6Z9G6</accession>
<dbReference type="STRING" id="1129793.GPLA_1874"/>
<dbReference type="GO" id="GO:0020037">
    <property type="term" value="F:heme binding"/>
    <property type="evidence" value="ECO:0007669"/>
    <property type="project" value="UniProtKB-UniRule"/>
</dbReference>
<keyword evidence="4 8" id="KW-0812">Transmembrane</keyword>
<keyword evidence="8" id="KW-1003">Cell membrane</keyword>
<evidence type="ECO:0000313" key="11">
    <source>
        <dbReference type="Proteomes" id="UP000006322"/>
    </source>
</evidence>
<feature type="transmembrane region" description="Helical" evidence="8">
    <location>
        <begin position="122"/>
        <end position="140"/>
    </location>
</feature>
<keyword evidence="3 8" id="KW-0349">Heme</keyword>
<reference evidence="11" key="1">
    <citation type="journal article" date="2014" name="Environ. Microbiol.">
        <title>Comparative genomics of the marine bacterial genus Glaciecola reveals the high degree of genomic diversity and genomic characteristic for cold adaptation.</title>
        <authorList>
            <person name="Qin Q.L."/>
            <person name="Xie B.B."/>
            <person name="Yu Y."/>
            <person name="Shu Y.L."/>
            <person name="Rong J.C."/>
            <person name="Zhang Y.J."/>
            <person name="Zhao D.L."/>
            <person name="Chen X.L."/>
            <person name="Zhang X.Y."/>
            <person name="Chen B."/>
            <person name="Zhou B.C."/>
            <person name="Zhang Y.Z."/>
        </authorList>
    </citation>
    <scope>NUCLEOTIDE SEQUENCE [LARGE SCALE GENOMIC DNA]</scope>
    <source>
        <strain evidence="11">LMG 21857</strain>
    </source>
</reference>
<evidence type="ECO:0000313" key="10">
    <source>
        <dbReference type="EMBL" id="GAC32781.1"/>
    </source>
</evidence>
<keyword evidence="2 8" id="KW-0813">Transport</keyword>
<proteinExistence type="inferred from homology"/>
<evidence type="ECO:0000256" key="5">
    <source>
        <dbReference type="ARBA" id="ARBA00022989"/>
    </source>
</evidence>
<protein>
    <recommendedName>
        <fullName evidence="8">Protein-methionine-sulfoxide reductase heme-binding subunit MsrQ</fullName>
    </recommendedName>
    <alternativeName>
        <fullName evidence="8">Flavocytochrome MsrQ</fullName>
    </alternativeName>
</protein>
<evidence type="ECO:0000256" key="3">
    <source>
        <dbReference type="ARBA" id="ARBA00022617"/>
    </source>
</evidence>
<feature type="transmembrane region" description="Helical" evidence="8">
    <location>
        <begin position="152"/>
        <end position="172"/>
    </location>
</feature>
<evidence type="ECO:0000256" key="4">
    <source>
        <dbReference type="ARBA" id="ARBA00022692"/>
    </source>
</evidence>
<dbReference type="GO" id="GO:0005886">
    <property type="term" value="C:plasma membrane"/>
    <property type="evidence" value="ECO:0007669"/>
    <property type="project" value="UniProtKB-SubCell"/>
</dbReference>
<keyword evidence="5 8" id="KW-1133">Transmembrane helix</keyword>
<keyword evidence="8" id="KW-0249">Electron transport</keyword>
<feature type="transmembrane region" description="Helical" evidence="8">
    <location>
        <begin position="48"/>
        <end position="70"/>
    </location>
</feature>
<evidence type="ECO:0000256" key="6">
    <source>
        <dbReference type="ARBA" id="ARBA00023004"/>
    </source>
</evidence>
<keyword evidence="11" id="KW-1185">Reference proteome</keyword>
<dbReference type="PANTHER" id="PTHR36964:SF1">
    <property type="entry name" value="PROTEIN-METHIONINE-SULFOXIDE REDUCTASE HEME-BINDING SUBUNIT MSRQ"/>
    <property type="match status" value="1"/>
</dbReference>
<keyword evidence="6 8" id="KW-0408">Iron</keyword>
<dbReference type="Pfam" id="PF01794">
    <property type="entry name" value="Ferric_reduct"/>
    <property type="match status" value="1"/>
</dbReference>
<comment type="subunit">
    <text evidence="8">Heterodimer of a catalytic subunit (MsrP) and a heme-binding subunit (MsrQ).</text>
</comment>
<dbReference type="GO" id="GO:0030091">
    <property type="term" value="P:protein repair"/>
    <property type="evidence" value="ECO:0007669"/>
    <property type="project" value="UniProtKB-UniRule"/>
</dbReference>
<comment type="caution">
    <text evidence="10">The sequence shown here is derived from an EMBL/GenBank/DDBJ whole genome shotgun (WGS) entry which is preliminary data.</text>
</comment>
<organism evidence="10 11">
    <name type="scientific">Paraglaciecola polaris LMG 21857</name>
    <dbReference type="NCBI Taxonomy" id="1129793"/>
    <lineage>
        <taxon>Bacteria</taxon>
        <taxon>Pseudomonadati</taxon>
        <taxon>Pseudomonadota</taxon>
        <taxon>Gammaproteobacteria</taxon>
        <taxon>Alteromonadales</taxon>
        <taxon>Alteromonadaceae</taxon>
        <taxon>Paraglaciecola</taxon>
    </lineage>
</organism>
<evidence type="ECO:0000256" key="2">
    <source>
        <dbReference type="ARBA" id="ARBA00022448"/>
    </source>
</evidence>